<keyword evidence="2" id="KW-1185">Reference proteome</keyword>
<evidence type="ECO:0000313" key="1">
    <source>
        <dbReference type="EMBL" id="RXM29980.1"/>
    </source>
</evidence>
<reference evidence="1 2" key="1">
    <citation type="submission" date="2019-01" db="EMBL/GenBank/DDBJ databases">
        <title>Draft Genome and Complete Hox-Cluster Characterization of the Sterlet Sturgeon (Acipenser ruthenus).</title>
        <authorList>
            <person name="Wei Q."/>
        </authorList>
    </citation>
    <scope>NUCLEOTIDE SEQUENCE [LARGE SCALE GENOMIC DNA]</scope>
    <source>
        <strain evidence="1">WHYD16114868_AA</strain>
        <tissue evidence="1">Blood</tissue>
    </source>
</reference>
<accession>A0A444U4B2</accession>
<protein>
    <submittedName>
        <fullName evidence="1">Uncharacterized protein</fullName>
    </submittedName>
</protein>
<sequence length="179" mass="20136">MQSEVTVEEGLLTATEIVTISNVTIMDRLSSSSEIQYPGAIQAIQEQSAEGIPRDSDTVDYYTLGHSRTKNNLLFYTQHPSACHIALCSTYNNIRKTGIGGGRQLTAFENSDAHRTMLNVNVYNNGTIMVQGSESRLGSFEHSFPALRERELSQQLRDEVHRLKTWRKTTRPRRQSCGD</sequence>
<name>A0A444U4B2_ACIRT</name>
<comment type="caution">
    <text evidence="1">The sequence shown here is derived from an EMBL/GenBank/DDBJ whole genome shotgun (WGS) entry which is preliminary data.</text>
</comment>
<evidence type="ECO:0000313" key="2">
    <source>
        <dbReference type="Proteomes" id="UP000289886"/>
    </source>
</evidence>
<dbReference type="AlphaFoldDB" id="A0A444U4B2"/>
<organism evidence="1 2">
    <name type="scientific">Acipenser ruthenus</name>
    <name type="common">Sterlet sturgeon</name>
    <dbReference type="NCBI Taxonomy" id="7906"/>
    <lineage>
        <taxon>Eukaryota</taxon>
        <taxon>Metazoa</taxon>
        <taxon>Chordata</taxon>
        <taxon>Craniata</taxon>
        <taxon>Vertebrata</taxon>
        <taxon>Euteleostomi</taxon>
        <taxon>Actinopterygii</taxon>
        <taxon>Chondrostei</taxon>
        <taxon>Acipenseriformes</taxon>
        <taxon>Acipenseridae</taxon>
        <taxon>Acipenser</taxon>
    </lineage>
</organism>
<dbReference type="EMBL" id="SCEB01215354">
    <property type="protein sequence ID" value="RXM29980.1"/>
    <property type="molecule type" value="Genomic_DNA"/>
</dbReference>
<gene>
    <name evidence="1" type="ORF">EOD39_8265</name>
</gene>
<proteinExistence type="predicted"/>
<dbReference type="Proteomes" id="UP000289886">
    <property type="component" value="Unassembled WGS sequence"/>
</dbReference>